<comment type="caution">
    <text evidence="1">The sequence shown here is derived from an EMBL/GenBank/DDBJ whole genome shotgun (WGS) entry which is preliminary data.</text>
</comment>
<dbReference type="GO" id="GO:0005840">
    <property type="term" value="C:ribosome"/>
    <property type="evidence" value="ECO:0007669"/>
    <property type="project" value="UniProtKB-KW"/>
</dbReference>
<dbReference type="InterPro" id="IPR029064">
    <property type="entry name" value="Ribosomal_eL30-like_sf"/>
</dbReference>
<dbReference type="AlphaFoldDB" id="A0A2S5RGF8"/>
<dbReference type="EMBL" id="PHNF01000001">
    <property type="protein sequence ID" value="PPE06381.1"/>
    <property type="molecule type" value="Genomic_DNA"/>
</dbReference>
<reference evidence="1 2" key="1">
    <citation type="submission" date="2017-11" db="EMBL/GenBank/DDBJ databases">
        <title>Genome sequence of Mesoplasma corruscae ELCA-2 (ATCC 49579).</title>
        <authorList>
            <person name="Lo W.-S."/>
            <person name="Kuo C.-H."/>
        </authorList>
    </citation>
    <scope>NUCLEOTIDE SEQUENCE [LARGE SCALE GENOMIC DNA]</scope>
    <source>
        <strain evidence="1 2">ELCA-2</strain>
    </source>
</reference>
<evidence type="ECO:0000313" key="2">
    <source>
        <dbReference type="Proteomes" id="UP000239785"/>
    </source>
</evidence>
<accession>A0A2S5RGF8</accession>
<gene>
    <name evidence="1" type="ORF">MCORR_v1c00090</name>
</gene>
<keyword evidence="1" id="KW-0689">Ribosomal protein</keyword>
<name>A0A2S5RGF8_9MOLU</name>
<sequence>MNKSKLLNAIGMCYAANKIIKGEQLLDAIKKNKVKLVILSSNMGSSQKKKFIDKCTFYNIEYYTNLITVEEMTTSFANKNVVALGVNDPNFIKLIKSNI</sequence>
<keyword evidence="2" id="KW-1185">Reference proteome</keyword>
<proteinExistence type="predicted"/>
<dbReference type="Proteomes" id="UP000239785">
    <property type="component" value="Unassembled WGS sequence"/>
</dbReference>
<dbReference type="Gene3D" id="3.30.1330.30">
    <property type="match status" value="1"/>
</dbReference>
<keyword evidence="1" id="KW-0687">Ribonucleoprotein</keyword>
<dbReference type="SUPFAM" id="SSF55315">
    <property type="entry name" value="L30e-like"/>
    <property type="match status" value="1"/>
</dbReference>
<dbReference type="RefSeq" id="WP_104207620.1">
    <property type="nucleotide sequence ID" value="NZ_PHNF01000001.1"/>
</dbReference>
<organism evidence="1 2">
    <name type="scientific">Mesoplasma corruscae</name>
    <dbReference type="NCBI Taxonomy" id="216874"/>
    <lineage>
        <taxon>Bacteria</taxon>
        <taxon>Bacillati</taxon>
        <taxon>Mycoplasmatota</taxon>
        <taxon>Mollicutes</taxon>
        <taxon>Entomoplasmatales</taxon>
        <taxon>Entomoplasmataceae</taxon>
        <taxon>Mesoplasma</taxon>
    </lineage>
</organism>
<evidence type="ECO:0000313" key="1">
    <source>
        <dbReference type="EMBL" id="PPE06381.1"/>
    </source>
</evidence>
<dbReference type="OrthoDB" id="391877at2"/>
<protein>
    <submittedName>
        <fullName evidence="1">50S ribosomal protein L7ae</fullName>
    </submittedName>
</protein>